<dbReference type="PANTHER" id="PTHR10859">
    <property type="entry name" value="GLYCOSYL TRANSFERASE"/>
    <property type="match status" value="1"/>
</dbReference>
<accession>A0ABW9WT74</accession>
<evidence type="ECO:0000313" key="8">
    <source>
        <dbReference type="EMBL" id="MZL69000.1"/>
    </source>
</evidence>
<dbReference type="Pfam" id="PF04138">
    <property type="entry name" value="GtrA_DPMS_TM"/>
    <property type="match status" value="1"/>
</dbReference>
<dbReference type="Proteomes" id="UP000474718">
    <property type="component" value="Unassembled WGS sequence"/>
</dbReference>
<evidence type="ECO:0000259" key="6">
    <source>
        <dbReference type="Pfam" id="PF00535"/>
    </source>
</evidence>
<sequence length="362" mass="40817">MVHNSRRAVVSAQTEVAVVIPSLDPDEKMTTLIERLKEAGFEKILVVNDGSSSQYDCFYEGAQELGCTVLKHAVNWGKGRALKTAFNYFLNELPQYVGMVAVDSDGQHSVEDTIRCAQVLLEHPDALVLGCRDFKKENIPFRSRFGNVLTCKVLKALCGVGVSDSQTGLRGFSRQMMKQFMDTKGERFEFETNMLIETKEKDIPILEVPIETIYIENNATSHFNPLKDSLKIYAVFGKFLFASLSSFIIDILLFTFFVSLTKSYFSNSYILVSTIGARIISSTFNFLINKNKVFQNKSGGFSTYIKYAVLCVGQMLLSARGVFLFHAYLRMGESIAKILVDSILFIISFQIQREWVFGKDKN</sequence>
<reference evidence="8 9" key="1">
    <citation type="journal article" date="2019" name="Nat. Med.">
        <title>A library of human gut bacterial isolates paired with longitudinal multiomics data enables mechanistic microbiome research.</title>
        <authorList>
            <person name="Poyet M."/>
            <person name="Groussin M."/>
            <person name="Gibbons S.M."/>
            <person name="Avila-Pacheco J."/>
            <person name="Jiang X."/>
            <person name="Kearney S.M."/>
            <person name="Perrotta A.R."/>
            <person name="Berdy B."/>
            <person name="Zhao S."/>
            <person name="Lieberman T.D."/>
            <person name="Swanson P.K."/>
            <person name="Smith M."/>
            <person name="Roesemann S."/>
            <person name="Alexander J.E."/>
            <person name="Rich S.A."/>
            <person name="Livny J."/>
            <person name="Vlamakis H."/>
            <person name="Clish C."/>
            <person name="Bullock K."/>
            <person name="Deik A."/>
            <person name="Scott J."/>
            <person name="Pierce K.A."/>
            <person name="Xavier R.J."/>
            <person name="Alm E.J."/>
        </authorList>
    </citation>
    <scope>NUCLEOTIDE SEQUENCE [LARGE SCALE GENOMIC DNA]</scope>
    <source>
        <strain evidence="8 9">BIOML-A2</strain>
    </source>
</reference>
<dbReference type="SUPFAM" id="SSF53448">
    <property type="entry name" value="Nucleotide-diphospho-sugar transferases"/>
    <property type="match status" value="1"/>
</dbReference>
<feature type="transmembrane region" description="Helical" evidence="5">
    <location>
        <begin position="232"/>
        <end position="257"/>
    </location>
</feature>
<gene>
    <name evidence="8" type="ORF">GT747_04330</name>
</gene>
<comment type="subcellular location">
    <subcellularLocation>
        <location evidence="1">Membrane</location>
        <topology evidence="1">Multi-pass membrane protein</topology>
    </subcellularLocation>
</comment>
<feature type="transmembrane region" description="Helical" evidence="5">
    <location>
        <begin position="307"/>
        <end position="328"/>
    </location>
</feature>
<evidence type="ECO:0000256" key="4">
    <source>
        <dbReference type="ARBA" id="ARBA00023136"/>
    </source>
</evidence>
<evidence type="ECO:0000259" key="7">
    <source>
        <dbReference type="Pfam" id="PF04138"/>
    </source>
</evidence>
<keyword evidence="3 5" id="KW-1133">Transmembrane helix</keyword>
<feature type="domain" description="GtrA/DPMS transmembrane" evidence="7">
    <location>
        <begin position="238"/>
        <end position="357"/>
    </location>
</feature>
<evidence type="ECO:0000256" key="2">
    <source>
        <dbReference type="ARBA" id="ARBA00022692"/>
    </source>
</evidence>
<keyword evidence="9" id="KW-1185">Reference proteome</keyword>
<dbReference type="InterPro" id="IPR001173">
    <property type="entry name" value="Glyco_trans_2-like"/>
</dbReference>
<dbReference type="Pfam" id="PF00535">
    <property type="entry name" value="Glycos_transf_2"/>
    <property type="match status" value="1"/>
</dbReference>
<dbReference type="EMBL" id="WWVX01000002">
    <property type="protein sequence ID" value="MZL69000.1"/>
    <property type="molecule type" value="Genomic_DNA"/>
</dbReference>
<name>A0ABW9WT74_9FIRM</name>
<proteinExistence type="predicted"/>
<keyword evidence="4 5" id="KW-0472">Membrane</keyword>
<evidence type="ECO:0000256" key="5">
    <source>
        <dbReference type="SAM" id="Phobius"/>
    </source>
</evidence>
<protein>
    <submittedName>
        <fullName evidence="8">Glycosyltransferase</fullName>
    </submittedName>
</protein>
<evidence type="ECO:0000256" key="3">
    <source>
        <dbReference type="ARBA" id="ARBA00022989"/>
    </source>
</evidence>
<dbReference type="CDD" id="cd04179">
    <property type="entry name" value="DPM_DPG-synthase_like"/>
    <property type="match status" value="1"/>
</dbReference>
<comment type="caution">
    <text evidence="8">The sequence shown here is derived from an EMBL/GenBank/DDBJ whole genome shotgun (WGS) entry which is preliminary data.</text>
</comment>
<dbReference type="InterPro" id="IPR029044">
    <property type="entry name" value="Nucleotide-diphossugar_trans"/>
</dbReference>
<dbReference type="Gene3D" id="3.90.550.10">
    <property type="entry name" value="Spore Coat Polysaccharide Biosynthesis Protein SpsA, Chain A"/>
    <property type="match status" value="1"/>
</dbReference>
<evidence type="ECO:0000256" key="1">
    <source>
        <dbReference type="ARBA" id="ARBA00004141"/>
    </source>
</evidence>
<organism evidence="8 9">
    <name type="scientific">Bittarella massiliensis</name>
    <name type="common">ex Durand et al. 2017</name>
    <dbReference type="NCBI Taxonomy" id="1720313"/>
    <lineage>
        <taxon>Bacteria</taxon>
        <taxon>Bacillati</taxon>
        <taxon>Bacillota</taxon>
        <taxon>Clostridia</taxon>
        <taxon>Eubacteriales</taxon>
        <taxon>Oscillospiraceae</taxon>
        <taxon>Bittarella (ex Durand et al. 2017)</taxon>
    </lineage>
</organism>
<feature type="domain" description="Glycosyltransferase 2-like" evidence="6">
    <location>
        <begin position="18"/>
        <end position="178"/>
    </location>
</feature>
<evidence type="ECO:0000313" key="9">
    <source>
        <dbReference type="Proteomes" id="UP000474718"/>
    </source>
</evidence>
<keyword evidence="2 5" id="KW-0812">Transmembrane</keyword>
<dbReference type="InterPro" id="IPR007267">
    <property type="entry name" value="GtrA_DPMS_TM"/>
</dbReference>
<feature type="transmembrane region" description="Helical" evidence="5">
    <location>
        <begin position="269"/>
        <end position="287"/>
    </location>
</feature>
<dbReference type="PANTHER" id="PTHR10859:SF114">
    <property type="entry name" value="DOLICHOL-PHOSPHATE MANNOSYLTRANSFERASE"/>
    <property type="match status" value="1"/>
</dbReference>